<dbReference type="STRING" id="218851.A0A2G5DSE8"/>
<feature type="active site" evidence="1">
    <location>
        <position position="161"/>
    </location>
</feature>
<sequence length="312" mass="34864">MKNGSFSVIFDFPPFVRVYKDGHTERIHKTEFIPPSFDPSTGVSSKDVVINPETGLSARLYLPKVEKDSQNKFPLLIYIHGGGFCIESAFSPTYHKYLNSLVAEANVVAVSVEYRKAPEHSLPIAYDDSWASLQWVTFQSNDEEWLKNYVDFNKLFLAGDSAGANIAHNVAIRAGCEDLNGLKINGLVLVHPLFTGIEPIGAEVTNLNHLRAGKLWSVVCPSSTGSDDPFINPTKDPNLSRLGCKRVLVFVAERDQLRDRGWLYYEKLKESGWNGVVEFMEAKGEKHVFHLINPTSENAGDLMKRVVSFLNT</sequence>
<dbReference type="InterPro" id="IPR033140">
    <property type="entry name" value="Lipase_GDXG_put_SER_AS"/>
</dbReference>
<dbReference type="InterPro" id="IPR013094">
    <property type="entry name" value="AB_hydrolase_3"/>
</dbReference>
<dbReference type="PROSITE" id="PS01174">
    <property type="entry name" value="LIPASE_GDXG_SER"/>
    <property type="match status" value="1"/>
</dbReference>
<dbReference type="Proteomes" id="UP000230069">
    <property type="component" value="Unassembled WGS sequence"/>
</dbReference>
<dbReference type="Pfam" id="PF07859">
    <property type="entry name" value="Abhydrolase_3"/>
    <property type="match status" value="1"/>
</dbReference>
<dbReference type="SUPFAM" id="SSF53474">
    <property type="entry name" value="alpha/beta-Hydrolases"/>
    <property type="match status" value="1"/>
</dbReference>
<dbReference type="OrthoDB" id="408631at2759"/>
<dbReference type="Gene3D" id="3.40.50.1820">
    <property type="entry name" value="alpha/beta hydrolase"/>
    <property type="match status" value="1"/>
</dbReference>
<organism evidence="3 4">
    <name type="scientific">Aquilegia coerulea</name>
    <name type="common">Rocky mountain columbine</name>
    <dbReference type="NCBI Taxonomy" id="218851"/>
    <lineage>
        <taxon>Eukaryota</taxon>
        <taxon>Viridiplantae</taxon>
        <taxon>Streptophyta</taxon>
        <taxon>Embryophyta</taxon>
        <taxon>Tracheophyta</taxon>
        <taxon>Spermatophyta</taxon>
        <taxon>Magnoliopsida</taxon>
        <taxon>Ranunculales</taxon>
        <taxon>Ranunculaceae</taxon>
        <taxon>Thalictroideae</taxon>
        <taxon>Aquilegia</taxon>
    </lineage>
</organism>
<dbReference type="PANTHER" id="PTHR23024">
    <property type="entry name" value="ARYLACETAMIDE DEACETYLASE"/>
    <property type="match status" value="1"/>
</dbReference>
<dbReference type="PANTHER" id="PTHR23024:SF577">
    <property type="entry name" value="CARBOXYLESTERASE 2-RELATED"/>
    <property type="match status" value="1"/>
</dbReference>
<keyword evidence="4" id="KW-1185">Reference proteome</keyword>
<evidence type="ECO:0000259" key="2">
    <source>
        <dbReference type="Pfam" id="PF07859"/>
    </source>
</evidence>
<dbReference type="InterPro" id="IPR050466">
    <property type="entry name" value="Carboxylest/Gibb_receptor"/>
</dbReference>
<feature type="domain" description="Alpha/beta hydrolase fold-3" evidence="2">
    <location>
        <begin position="76"/>
        <end position="290"/>
    </location>
</feature>
<dbReference type="InParanoid" id="A0A2G5DSE8"/>
<gene>
    <name evidence="3" type="ORF">AQUCO_01500171v1</name>
</gene>
<evidence type="ECO:0000313" key="3">
    <source>
        <dbReference type="EMBL" id="PIA46442.1"/>
    </source>
</evidence>
<dbReference type="GO" id="GO:0016787">
    <property type="term" value="F:hydrolase activity"/>
    <property type="evidence" value="ECO:0007669"/>
    <property type="project" value="InterPro"/>
</dbReference>
<dbReference type="EMBL" id="KZ305032">
    <property type="protein sequence ID" value="PIA46442.1"/>
    <property type="molecule type" value="Genomic_DNA"/>
</dbReference>
<dbReference type="FunCoup" id="A0A2G5DSE8">
    <property type="interactions" value="119"/>
</dbReference>
<name>A0A2G5DSE8_AQUCA</name>
<reference evidence="3 4" key="1">
    <citation type="submission" date="2017-09" db="EMBL/GenBank/DDBJ databases">
        <title>WGS assembly of Aquilegia coerulea Goldsmith.</title>
        <authorList>
            <person name="Hodges S."/>
            <person name="Kramer E."/>
            <person name="Nordborg M."/>
            <person name="Tomkins J."/>
            <person name="Borevitz J."/>
            <person name="Derieg N."/>
            <person name="Yan J."/>
            <person name="Mihaltcheva S."/>
            <person name="Hayes R.D."/>
            <person name="Rokhsar D."/>
        </authorList>
    </citation>
    <scope>NUCLEOTIDE SEQUENCE [LARGE SCALE GENOMIC DNA]</scope>
    <source>
        <strain evidence="4">cv. Goldsmith</strain>
    </source>
</reference>
<dbReference type="AlphaFoldDB" id="A0A2G5DSE8"/>
<proteinExistence type="predicted"/>
<evidence type="ECO:0000313" key="4">
    <source>
        <dbReference type="Proteomes" id="UP000230069"/>
    </source>
</evidence>
<accession>A0A2G5DSE8</accession>
<dbReference type="InterPro" id="IPR029058">
    <property type="entry name" value="AB_hydrolase_fold"/>
</dbReference>
<evidence type="ECO:0000256" key="1">
    <source>
        <dbReference type="PROSITE-ProRule" id="PRU10038"/>
    </source>
</evidence>
<protein>
    <recommendedName>
        <fullName evidence="2">Alpha/beta hydrolase fold-3 domain-containing protein</fullName>
    </recommendedName>
</protein>